<reference evidence="4" key="1">
    <citation type="submission" date="2015-09" db="EMBL/GenBank/DDBJ databases">
        <authorList>
            <consortium name="Pathogen Informatics"/>
        </authorList>
    </citation>
    <scope>NUCLEOTIDE SEQUENCE [LARGE SCALE GENOMIC DNA]</scope>
    <source>
        <strain evidence="4">Lake Konstanz</strain>
    </source>
</reference>
<feature type="chain" id="PRO_5006621330" evidence="2">
    <location>
        <begin position="18"/>
        <end position="123"/>
    </location>
</feature>
<evidence type="ECO:0000256" key="2">
    <source>
        <dbReference type="SAM" id="SignalP"/>
    </source>
</evidence>
<dbReference type="SUPFAM" id="SSF52058">
    <property type="entry name" value="L domain-like"/>
    <property type="match status" value="1"/>
</dbReference>
<dbReference type="PANTHER" id="PTHR48060:SF21">
    <property type="entry name" value="L DOMAIN-LIKE PROTEIN"/>
    <property type="match status" value="1"/>
</dbReference>
<dbReference type="Proteomes" id="UP000051952">
    <property type="component" value="Unassembled WGS sequence"/>
</dbReference>
<keyword evidence="4" id="KW-1185">Reference proteome</keyword>
<protein>
    <submittedName>
        <fullName evidence="3">GP46-like surface antigen, putative</fullName>
    </submittedName>
</protein>
<gene>
    <name evidence="3" type="ORF">BSAL_60195</name>
</gene>
<name>A0A0S4IL46_BODSA</name>
<dbReference type="PANTHER" id="PTHR48060">
    <property type="entry name" value="DNA DAMAGE-REPAIR/TOLERATION PROTEIN DRT100"/>
    <property type="match status" value="1"/>
</dbReference>
<sequence length="123" mass="13006">MLLLLSLLSFFVATSFSSSGGAHGSAPTNVEVDTLNEFDAVHYQYTTRATVDDLCNAWRTQVICNANNSNIVKLNFTARSLVGTLPASLSRLPMLAELILAANSISGTLPPECSAWGSGATIL</sequence>
<proteinExistence type="predicted"/>
<evidence type="ECO:0000313" key="4">
    <source>
        <dbReference type="Proteomes" id="UP000051952"/>
    </source>
</evidence>
<dbReference type="EMBL" id="CYKH01000265">
    <property type="protein sequence ID" value="CUF20981.1"/>
    <property type="molecule type" value="Genomic_DNA"/>
</dbReference>
<accession>A0A0S4IL46</accession>
<dbReference type="InterPro" id="IPR053211">
    <property type="entry name" value="DNA_repair-toleration"/>
</dbReference>
<dbReference type="VEuPathDB" id="TriTrypDB:BSAL_60195"/>
<evidence type="ECO:0000256" key="1">
    <source>
        <dbReference type="ARBA" id="ARBA00022729"/>
    </source>
</evidence>
<keyword evidence="1 2" id="KW-0732">Signal</keyword>
<organism evidence="3 4">
    <name type="scientific">Bodo saltans</name>
    <name type="common">Flagellated protozoan</name>
    <dbReference type="NCBI Taxonomy" id="75058"/>
    <lineage>
        <taxon>Eukaryota</taxon>
        <taxon>Discoba</taxon>
        <taxon>Euglenozoa</taxon>
        <taxon>Kinetoplastea</taxon>
        <taxon>Metakinetoplastina</taxon>
        <taxon>Eubodonida</taxon>
        <taxon>Bodonidae</taxon>
        <taxon>Bodo</taxon>
    </lineage>
</organism>
<dbReference type="AlphaFoldDB" id="A0A0S4IL46"/>
<dbReference type="Gene3D" id="3.80.10.10">
    <property type="entry name" value="Ribonuclease Inhibitor"/>
    <property type="match status" value="1"/>
</dbReference>
<dbReference type="InterPro" id="IPR032675">
    <property type="entry name" value="LRR_dom_sf"/>
</dbReference>
<feature type="signal peptide" evidence="2">
    <location>
        <begin position="1"/>
        <end position="17"/>
    </location>
</feature>
<evidence type="ECO:0000313" key="3">
    <source>
        <dbReference type="EMBL" id="CUF20981.1"/>
    </source>
</evidence>
<dbReference type="OrthoDB" id="418615at2759"/>